<comment type="caution">
    <text evidence="2">The sequence shown here is derived from an EMBL/GenBank/DDBJ whole genome shotgun (WGS) entry which is preliminary data.</text>
</comment>
<dbReference type="GO" id="GO:0000156">
    <property type="term" value="F:phosphorelay response regulator activity"/>
    <property type="evidence" value="ECO:0007669"/>
    <property type="project" value="InterPro"/>
</dbReference>
<dbReference type="GO" id="GO:0003677">
    <property type="term" value="F:DNA binding"/>
    <property type="evidence" value="ECO:0007669"/>
    <property type="project" value="InterPro"/>
</dbReference>
<gene>
    <name evidence="2" type="ORF">NBRC111893_20</name>
</gene>
<reference evidence="2 3" key="1">
    <citation type="submission" date="2017-11" db="EMBL/GenBank/DDBJ databases">
        <title>Draft Genome Sequence of Lactobacillus curieae NBRC 111893 isolated from Koso, a Japanese sugar-Vegetable Fermented Beverage.</title>
        <authorList>
            <person name="Chiou T.Y."/>
            <person name="Oshima K."/>
            <person name="Suda W."/>
            <person name="Hattori M."/>
            <person name="Takahashi T."/>
        </authorList>
    </citation>
    <scope>NUCLEOTIDE SEQUENCE [LARGE SCALE GENOMIC DNA]</scope>
    <source>
        <strain evidence="2 3">NBRC111893</strain>
    </source>
</reference>
<dbReference type="PANTHER" id="PTHR37299">
    <property type="entry name" value="TRANSCRIPTIONAL REGULATOR-RELATED"/>
    <property type="match status" value="1"/>
</dbReference>
<dbReference type="InterPro" id="IPR007492">
    <property type="entry name" value="LytTR_DNA-bd_dom"/>
</dbReference>
<evidence type="ECO:0000313" key="3">
    <source>
        <dbReference type="Proteomes" id="UP000286974"/>
    </source>
</evidence>
<keyword evidence="3" id="KW-1185">Reference proteome</keyword>
<dbReference type="Gene3D" id="2.40.50.1020">
    <property type="entry name" value="LytTr DNA-binding domain"/>
    <property type="match status" value="1"/>
</dbReference>
<proteinExistence type="predicted"/>
<evidence type="ECO:0000313" key="2">
    <source>
        <dbReference type="EMBL" id="GAY71874.1"/>
    </source>
</evidence>
<dbReference type="PANTHER" id="PTHR37299:SF1">
    <property type="entry name" value="STAGE 0 SPORULATION PROTEIN A HOMOLOG"/>
    <property type="match status" value="1"/>
</dbReference>
<accession>A0A401FHP7</accession>
<evidence type="ECO:0000259" key="1">
    <source>
        <dbReference type="PROSITE" id="PS50930"/>
    </source>
</evidence>
<protein>
    <submittedName>
        <fullName evidence="2">Response regulator of the LytR/AlgR family</fullName>
    </submittedName>
</protein>
<dbReference type="InterPro" id="IPR046947">
    <property type="entry name" value="LytR-like"/>
</dbReference>
<dbReference type="PROSITE" id="PS50930">
    <property type="entry name" value="HTH_LYTTR"/>
    <property type="match status" value="1"/>
</dbReference>
<dbReference type="Proteomes" id="UP000286974">
    <property type="component" value="Unassembled WGS sequence"/>
</dbReference>
<dbReference type="EMBL" id="BEXA01000001">
    <property type="protein sequence ID" value="GAY71874.1"/>
    <property type="molecule type" value="Genomic_DNA"/>
</dbReference>
<dbReference type="AlphaFoldDB" id="A0A401FHP7"/>
<dbReference type="RefSeq" id="WP_125007519.1">
    <property type="nucleotide sequence ID" value="NZ_BEXA01000001.1"/>
</dbReference>
<dbReference type="Pfam" id="PF04397">
    <property type="entry name" value="LytTR"/>
    <property type="match status" value="1"/>
</dbReference>
<sequence length="150" mass="16925">MKILFEQNSKLNSNEIELVVRAADTNPKVLELLAKLNQLDNHTNILPINVDDQVVLLPIEEIVAIEVLSEHLTIHTISHDYVIRGHLKDTLTKLDGNIFIRISRSAAINLDHLKLLEPEFSGNLLAKMKNELSLTVSRKYVSKLKKALGM</sequence>
<feature type="domain" description="HTH LytTR-type" evidence="1">
    <location>
        <begin position="46"/>
        <end position="150"/>
    </location>
</feature>
<dbReference type="OrthoDB" id="2136316at2"/>
<dbReference type="SMART" id="SM00850">
    <property type="entry name" value="LytTR"/>
    <property type="match status" value="1"/>
</dbReference>
<name>A0A401FHP7_9LACO</name>
<organism evidence="2 3">
    <name type="scientific">Lentilactobacillus kosonis</name>
    <dbReference type="NCBI Taxonomy" id="2810561"/>
    <lineage>
        <taxon>Bacteria</taxon>
        <taxon>Bacillati</taxon>
        <taxon>Bacillota</taxon>
        <taxon>Bacilli</taxon>
        <taxon>Lactobacillales</taxon>
        <taxon>Lactobacillaceae</taxon>
        <taxon>Lentilactobacillus</taxon>
    </lineage>
</organism>